<dbReference type="AlphaFoldDB" id="A0A2M8ELX0"/>
<dbReference type="SUPFAM" id="SSF53254">
    <property type="entry name" value="Phosphoglycerate mutase-like"/>
    <property type="match status" value="1"/>
</dbReference>
<dbReference type="Pfam" id="PF00300">
    <property type="entry name" value="His_Phos_1"/>
    <property type="match status" value="2"/>
</dbReference>
<dbReference type="CDD" id="cd07067">
    <property type="entry name" value="HP_PGM_like"/>
    <property type="match status" value="1"/>
</dbReference>
<dbReference type="Gene3D" id="3.40.50.1240">
    <property type="entry name" value="Phosphoglycerate mutase-like"/>
    <property type="match status" value="1"/>
</dbReference>
<proteinExistence type="predicted"/>
<dbReference type="Proteomes" id="UP000229756">
    <property type="component" value="Unassembled WGS sequence"/>
</dbReference>
<dbReference type="GO" id="GO:0016787">
    <property type="term" value="F:hydrolase activity"/>
    <property type="evidence" value="ECO:0007669"/>
    <property type="project" value="UniProtKB-KW"/>
</dbReference>
<evidence type="ECO:0000256" key="2">
    <source>
        <dbReference type="PIRSR" id="PIRSR613078-2"/>
    </source>
</evidence>
<comment type="caution">
    <text evidence="3">The sequence shown here is derived from an EMBL/GenBank/DDBJ whole genome shotgun (WGS) entry which is preliminary data.</text>
</comment>
<feature type="binding site" evidence="2">
    <location>
        <position position="68"/>
    </location>
    <ligand>
        <name>substrate</name>
    </ligand>
</feature>
<keyword evidence="1" id="KW-0378">Hydrolase</keyword>
<dbReference type="InterPro" id="IPR051021">
    <property type="entry name" value="Mito_Ser/Thr_phosphatase"/>
</dbReference>
<organism evidence="3 4">
    <name type="scientific">candidate division WWE3 bacterium CG_4_9_14_0_2_um_filter_35_11</name>
    <dbReference type="NCBI Taxonomy" id="1975077"/>
    <lineage>
        <taxon>Bacteria</taxon>
        <taxon>Katanobacteria</taxon>
    </lineage>
</organism>
<dbReference type="EMBL" id="PFSJ01000015">
    <property type="protein sequence ID" value="PJC23732.1"/>
    <property type="molecule type" value="Genomic_DNA"/>
</dbReference>
<name>A0A2M8ELX0_UNCKA</name>
<protein>
    <recommendedName>
        <fullName evidence="5">Histidine phosphatase family protein</fullName>
    </recommendedName>
</protein>
<evidence type="ECO:0000256" key="1">
    <source>
        <dbReference type="ARBA" id="ARBA00022801"/>
    </source>
</evidence>
<evidence type="ECO:0000313" key="4">
    <source>
        <dbReference type="Proteomes" id="UP000229756"/>
    </source>
</evidence>
<gene>
    <name evidence="3" type="ORF">CO058_01895</name>
</gene>
<reference evidence="4" key="1">
    <citation type="submission" date="2017-09" db="EMBL/GenBank/DDBJ databases">
        <title>Depth-based differentiation of microbial function through sediment-hosted aquifers and enrichment of novel symbionts in the deep terrestrial subsurface.</title>
        <authorList>
            <person name="Probst A.J."/>
            <person name="Ladd B."/>
            <person name="Jarett J.K."/>
            <person name="Geller-Mcgrath D.E."/>
            <person name="Sieber C.M.K."/>
            <person name="Emerson J.B."/>
            <person name="Anantharaman K."/>
            <person name="Thomas B.C."/>
            <person name="Malmstrom R."/>
            <person name="Stieglmeier M."/>
            <person name="Klingl A."/>
            <person name="Woyke T."/>
            <person name="Ryan C.M."/>
            <person name="Banfield J.F."/>
        </authorList>
    </citation>
    <scope>NUCLEOTIDE SEQUENCE [LARGE SCALE GENOMIC DNA]</scope>
</reference>
<dbReference type="InterPro" id="IPR013078">
    <property type="entry name" value="His_Pase_superF_clade-1"/>
</dbReference>
<sequence>MLPIGMGYYILFSMTRIYLIRHADAYDEEGVQLNDYHLNNFGKVQALQLAKRLSGNKFDVMYCSKIKRAIETCEIVNEQHDNEVVYSSKFNEVGSEDWPQPTVITKPKILADYKVTSDRIYQIFKQVINEDKDKEVAIFTHGNWIRVLLVKIVANGNHEAFAHFMVSNSSLTIIDVDSGGFEHIVTVSDGAHTHLYETKI</sequence>
<evidence type="ECO:0008006" key="5">
    <source>
        <dbReference type="Google" id="ProtNLM"/>
    </source>
</evidence>
<dbReference type="InterPro" id="IPR029033">
    <property type="entry name" value="His_PPase_superfam"/>
</dbReference>
<evidence type="ECO:0000313" key="3">
    <source>
        <dbReference type="EMBL" id="PJC23732.1"/>
    </source>
</evidence>
<dbReference type="PANTHER" id="PTHR20935">
    <property type="entry name" value="PHOSPHOGLYCERATE MUTASE-RELATED"/>
    <property type="match status" value="1"/>
</dbReference>
<accession>A0A2M8ELX0</accession>
<dbReference type="SMART" id="SM00855">
    <property type="entry name" value="PGAM"/>
    <property type="match status" value="1"/>
</dbReference>
<dbReference type="PANTHER" id="PTHR20935:SF0">
    <property type="entry name" value="SERINE_THREONINE-PROTEIN PHOSPHATASE PGAM5, MITOCHONDRIAL"/>
    <property type="match status" value="1"/>
</dbReference>